<keyword evidence="2" id="KW-1185">Reference proteome</keyword>
<dbReference type="EMBL" id="MW018138">
    <property type="protein sequence ID" value="QPB44339.1"/>
    <property type="molecule type" value="Genomic_DNA"/>
</dbReference>
<evidence type="ECO:0000313" key="1">
    <source>
        <dbReference type="EMBL" id="QPB44339.1"/>
    </source>
</evidence>
<evidence type="ECO:0000313" key="2">
    <source>
        <dbReference type="Proteomes" id="UP001162098"/>
    </source>
</evidence>
<dbReference type="KEGG" id="vg:80543535"/>
<dbReference type="Proteomes" id="UP001162098">
    <property type="component" value="Segment"/>
</dbReference>
<dbReference type="SUPFAM" id="SSF140860">
    <property type="entry name" value="Pseudo ankyrin repeat-like"/>
    <property type="match status" value="1"/>
</dbReference>
<name>A0A7S7YEJ1_9VIRU</name>
<proteinExistence type="predicted"/>
<organism evidence="1 2">
    <name type="scientific">Medusavirus stheno T3</name>
    <dbReference type="NCBI Taxonomy" id="3069717"/>
    <lineage>
        <taxon>Viruses</taxon>
        <taxon>Varidnaviria</taxon>
        <taxon>Bamfordvirae</taxon>
        <taxon>Nucleocytoviricota</taxon>
        <taxon>Megaviricetes</taxon>
        <taxon>Mamonoviridae</taxon>
        <taxon>Medusavirus</taxon>
        <taxon>Medusavirus sthenus</taxon>
    </lineage>
</organism>
<sequence>MQHTRKRARIAEEDTLCGLPKEIWTHILKFAAEWLQVPFVCKEFYAIFDAIHYEPKRRLTPKARVSAIERSTRVFFKRIAKHRPVDADFLRWVSRNCGEDRRHIPTWKEATCNVFIRTFVRRGGTAEELMEFDRCGFVYHHLEAIASAARAANRDLFRHFWSRRAPGEVKDEKLMDWAFDSGDADFCQEIYDSHLAEKRIVLPFEANPVMEAARRGSVAIFRWTIQYGHAFNPKTISEVAVDSDELGFLRWFHEQYGQPISREHAAKLVETAITHHEVSEVGSAMLEYCLSLWRERRLADDGAMPPETLHAACDNRPLFRWCIKQGATTDFEALIREYAEYNGAVSVAELKSVLDELGIAYMQE</sequence>
<accession>A0A7S7YEJ1</accession>
<reference evidence="1 2" key="1">
    <citation type="submission" date="2020-09" db="EMBL/GenBank/DDBJ databases">
        <authorList>
            <person name="Zhang R."/>
            <person name="Garcia K."/>
            <person name="Ogata H."/>
        </authorList>
    </citation>
    <scope>NUCLEOTIDE SEQUENCE [LARGE SCALE GENOMIC DNA]</scope>
    <source>
        <strain evidence="2">stheno</strain>
    </source>
</reference>
<protein>
    <submittedName>
        <fullName evidence="1">F-box domain-containing protein</fullName>
    </submittedName>
</protein>